<dbReference type="InterPro" id="IPR044924">
    <property type="entry name" value="HAD-SF_hydro_IA_REG-2-like_cap"/>
</dbReference>
<protein>
    <recommendedName>
        <fullName evidence="3">Reg-2-like protein</fullName>
    </recommendedName>
</protein>
<dbReference type="EMBL" id="OU895878">
    <property type="protein sequence ID" value="CAG9803489.1"/>
    <property type="molecule type" value="Genomic_DNA"/>
</dbReference>
<organism evidence="1 2">
    <name type="scientific">Chironomus riparius</name>
    <dbReference type="NCBI Taxonomy" id="315576"/>
    <lineage>
        <taxon>Eukaryota</taxon>
        <taxon>Metazoa</taxon>
        <taxon>Ecdysozoa</taxon>
        <taxon>Arthropoda</taxon>
        <taxon>Hexapoda</taxon>
        <taxon>Insecta</taxon>
        <taxon>Pterygota</taxon>
        <taxon>Neoptera</taxon>
        <taxon>Endopterygota</taxon>
        <taxon>Diptera</taxon>
        <taxon>Nematocera</taxon>
        <taxon>Chironomoidea</taxon>
        <taxon>Chironomidae</taxon>
        <taxon>Chironominae</taxon>
        <taxon>Chironomus</taxon>
    </lineage>
</organism>
<sequence length="265" mass="30841">MSSLSRFRLITFAMTDTLIKFRTAPGKLYGEIGALFGVSHNEHHDLVAKFKINWHHMNTTHPIFGQKSNIDEKEWWRLLIKGTFDHHNLSDEKINNMTNYLLDIYKTSSCWVVTFGAVDFLKYLNTQKFHDNRTKNSEQQLNLGVISNFDSRLEVLMKNMKLNEYFDFSLGSYQAGFEKPSREIFSKAMKLSGIQDLKPYECLHIGNTPITDYLGAKNAGWSSILVHDKMANQLREKYGEIIETNHVYNNLLDLHKSIVDNRIQW</sequence>
<evidence type="ECO:0000313" key="2">
    <source>
        <dbReference type="Proteomes" id="UP001153620"/>
    </source>
</evidence>
<reference evidence="1" key="2">
    <citation type="submission" date="2022-10" db="EMBL/GenBank/DDBJ databases">
        <authorList>
            <consortium name="ENA_rothamsted_submissions"/>
            <consortium name="culmorum"/>
            <person name="King R."/>
        </authorList>
    </citation>
    <scope>NUCLEOTIDE SEQUENCE</scope>
</reference>
<dbReference type="InterPro" id="IPR011949">
    <property type="entry name" value="HAD-SF_hydro_IA_REG-2-like"/>
</dbReference>
<dbReference type="InterPro" id="IPR023214">
    <property type="entry name" value="HAD_sf"/>
</dbReference>
<evidence type="ECO:0000313" key="1">
    <source>
        <dbReference type="EMBL" id="CAG9803489.1"/>
    </source>
</evidence>
<reference evidence="1" key="1">
    <citation type="submission" date="2022-01" db="EMBL/GenBank/DDBJ databases">
        <authorList>
            <person name="King R."/>
        </authorList>
    </citation>
    <scope>NUCLEOTIDE SEQUENCE</scope>
</reference>
<dbReference type="NCBIfam" id="TIGR01549">
    <property type="entry name" value="HAD-SF-IA-v1"/>
    <property type="match status" value="1"/>
</dbReference>
<evidence type="ECO:0008006" key="3">
    <source>
        <dbReference type="Google" id="ProtNLM"/>
    </source>
</evidence>
<dbReference type="Gene3D" id="3.40.50.1000">
    <property type="entry name" value="HAD superfamily/HAD-like"/>
    <property type="match status" value="1"/>
</dbReference>
<dbReference type="GO" id="GO:0005634">
    <property type="term" value="C:nucleus"/>
    <property type="evidence" value="ECO:0007669"/>
    <property type="project" value="TreeGrafter"/>
</dbReference>
<dbReference type="PANTHER" id="PTHR46191">
    <property type="match status" value="1"/>
</dbReference>
<dbReference type="SUPFAM" id="SSF56784">
    <property type="entry name" value="HAD-like"/>
    <property type="match status" value="1"/>
</dbReference>
<name>A0A9N9RTN3_9DIPT</name>
<dbReference type="Gene3D" id="1.10.150.720">
    <property type="entry name" value="Haloacid dehalogenase-like hydrolase"/>
    <property type="match status" value="1"/>
</dbReference>
<keyword evidence="2" id="KW-1185">Reference proteome</keyword>
<dbReference type="AlphaFoldDB" id="A0A9N9RTN3"/>
<dbReference type="InterPro" id="IPR051828">
    <property type="entry name" value="HAD-like_hydrolase_domain"/>
</dbReference>
<dbReference type="InterPro" id="IPR006439">
    <property type="entry name" value="HAD-SF_hydro_IA"/>
</dbReference>
<accession>A0A9N9RTN3</accession>
<proteinExistence type="predicted"/>
<gene>
    <name evidence="1" type="ORF">CHIRRI_LOCUS6389</name>
</gene>
<dbReference type="CDD" id="cd16415">
    <property type="entry name" value="HAD_dREG-2_like"/>
    <property type="match status" value="1"/>
</dbReference>
<dbReference type="InterPro" id="IPR036412">
    <property type="entry name" value="HAD-like_sf"/>
</dbReference>
<dbReference type="OrthoDB" id="444127at2759"/>
<dbReference type="NCBIfam" id="TIGR02252">
    <property type="entry name" value="DREG-2"/>
    <property type="match status" value="1"/>
</dbReference>
<dbReference type="Pfam" id="PF00702">
    <property type="entry name" value="Hydrolase"/>
    <property type="match status" value="1"/>
</dbReference>
<dbReference type="PANTHER" id="PTHR46191:SF2">
    <property type="entry name" value="HALOACID DEHALOGENASE-LIKE HYDROLASE DOMAIN-CONTAINING PROTEIN 3"/>
    <property type="match status" value="1"/>
</dbReference>
<dbReference type="Proteomes" id="UP001153620">
    <property type="component" value="Chromosome 2"/>
</dbReference>